<name>A0A0E3PY61_METMZ</name>
<evidence type="ECO:0000259" key="1">
    <source>
        <dbReference type="Pfam" id="PF00156"/>
    </source>
</evidence>
<keyword evidence="2" id="KW-0328">Glycosyltransferase</keyword>
<dbReference type="Gene3D" id="3.40.50.2020">
    <property type="match status" value="1"/>
</dbReference>
<dbReference type="GeneID" id="24851113"/>
<reference evidence="2 3" key="1">
    <citation type="submission" date="2014-07" db="EMBL/GenBank/DDBJ databases">
        <title>Methanogenic archaea and the global carbon cycle.</title>
        <authorList>
            <person name="Henriksen J.R."/>
            <person name="Luke J."/>
            <person name="Reinhart S."/>
            <person name="Benedict M.N."/>
            <person name="Youngblut N.D."/>
            <person name="Metcalf M.E."/>
            <person name="Whitaker R.J."/>
            <person name="Metcalf W.W."/>
        </authorList>
    </citation>
    <scope>NUCLEOTIDE SEQUENCE [LARGE SCALE GENOMIC DNA]</scope>
    <source>
        <strain evidence="2 3">WWM610</strain>
    </source>
</reference>
<evidence type="ECO:0000313" key="3">
    <source>
        <dbReference type="Proteomes" id="UP000033058"/>
    </source>
</evidence>
<keyword evidence="2" id="KW-0808">Transferase</keyword>
<proteinExistence type="predicted"/>
<dbReference type="RefSeq" id="WP_015413150.1">
    <property type="nucleotide sequence ID" value="NZ_CP009509.1"/>
</dbReference>
<organism evidence="2 3">
    <name type="scientific">Methanosarcina mazei WWM610</name>
    <dbReference type="NCBI Taxonomy" id="1434117"/>
    <lineage>
        <taxon>Archaea</taxon>
        <taxon>Methanobacteriati</taxon>
        <taxon>Methanobacteriota</taxon>
        <taxon>Stenosarchaea group</taxon>
        <taxon>Methanomicrobia</taxon>
        <taxon>Methanosarcinales</taxon>
        <taxon>Methanosarcinaceae</taxon>
        <taxon>Methanosarcina</taxon>
    </lineage>
</organism>
<dbReference type="Gene3D" id="3.30.1310.20">
    <property type="entry name" value="PRTase-like"/>
    <property type="match status" value="1"/>
</dbReference>
<feature type="domain" description="Phosphoribosyltransferase" evidence="1">
    <location>
        <begin position="7"/>
        <end position="172"/>
    </location>
</feature>
<dbReference type="CDD" id="cd06223">
    <property type="entry name" value="PRTases_typeI"/>
    <property type="match status" value="1"/>
</dbReference>
<evidence type="ECO:0000313" key="2">
    <source>
        <dbReference type="EMBL" id="AKB40409.1"/>
    </source>
</evidence>
<dbReference type="InterPro" id="IPR000836">
    <property type="entry name" value="PRTase_dom"/>
</dbReference>
<dbReference type="InterPro" id="IPR029057">
    <property type="entry name" value="PRTase-like"/>
</dbReference>
<dbReference type="Proteomes" id="UP000033058">
    <property type="component" value="Chromosome"/>
</dbReference>
<accession>A0A0E3PY61</accession>
<dbReference type="GO" id="GO:0016757">
    <property type="term" value="F:glycosyltransferase activity"/>
    <property type="evidence" value="ECO:0007669"/>
    <property type="project" value="UniProtKB-KW"/>
</dbReference>
<sequence length="224" mass="24750">MFKNRKDAGEKLAQALEKYREEHPVVLAIPRGGVEVGLQVSKRLGTDFCLVIARKLPFPDNPEAGFGAVAENGSTVIIENAGYWLAGETVERIKKEQIAEIERRINALRGGKPLPDIAGRTVILVDDGIAMGSTMRAAIELCRNKKAKKIVVAVPVAGKEIADVIAKEADEIVVLETPASFRAVAQVYENWYDVSDEEVLDLLRERIREKEMKEHDFDLSEPGT</sequence>
<dbReference type="SUPFAM" id="SSF53271">
    <property type="entry name" value="PRTase-like"/>
    <property type="match status" value="1"/>
</dbReference>
<dbReference type="EMBL" id="CP009509">
    <property type="protein sequence ID" value="AKB40409.1"/>
    <property type="molecule type" value="Genomic_DNA"/>
</dbReference>
<dbReference type="AlphaFoldDB" id="A0A0E3PY61"/>
<dbReference type="HOGENOM" id="CLU_083583_0_0_2"/>
<protein>
    <submittedName>
        <fullName evidence="2">Phosphoribosyltransferase</fullName>
    </submittedName>
</protein>
<gene>
    <name evidence="2" type="ORF">MSMAW_1418</name>
</gene>
<dbReference type="Pfam" id="PF00156">
    <property type="entry name" value="Pribosyltran"/>
    <property type="match status" value="1"/>
</dbReference>
<dbReference type="PATRIC" id="fig|1434117.4.peg.1803"/>